<dbReference type="RefSeq" id="WP_060935542.1">
    <property type="nucleotide sequence ID" value="NZ_KQ960447.1"/>
</dbReference>
<dbReference type="GO" id="GO:0004553">
    <property type="term" value="F:hydrolase activity, hydrolyzing O-glycosyl compounds"/>
    <property type="evidence" value="ECO:0007669"/>
    <property type="project" value="UniProtKB-ARBA"/>
</dbReference>
<dbReference type="Gene3D" id="2.60.120.200">
    <property type="match status" value="1"/>
</dbReference>
<sequence length="2240" mass="248033">MNNSQIDLIKRAEALASKTESGSITPEELGYLIRDVAAYVAEVEREGGALGVRKVYTSISAMTANTTPTGDDDKPLRRGNLVAVYDATHPTAADNGRIYVYTGAGYTEVAHLQVHLANPFSDEDKAKVDLIKTDAGEDHYLAGDGSYKPIRVPQAPVQSISVGGTNLPPDSRGNVDLTIPKAPVQGVAVNGSTVDPDDSGIVNIETKSGTVQSVTLNGRKSLPDESGNVAISIDEVAVDDTLSAESTNAVSNAAVTAKLNEVERATIAGMDAQLSEDEQTVTLKLTNKNGGEVASVDLPAGGKGGGGGDQQTTRIILTSSVSQSAVKAGDTAQLTYTYRHVSADNDEAPTGVQATIRLTIRRGATQLLEQTIPDVSAGTYTLDLTPYLTTAGTVDVQILATATNAEGKTQKRTIATSVAVYALALNSSYSLSSGLPGYATTDILAIPYAVTGVGNKTITLYIDGVSYSVQSVTRAGTTNGTFQVPLQGAHEGRHTAQLIAELTIGAKEIRSESIYFDYYVGKTEDLPRIGVMLRRHDGHILSAEEHLSPRLDAEQFASYSFSYALYDPQRQPADLSLQVGDAEALSLSMGRGTEVYTSRSVVAGDIPARLSTRLDVSYDLTISVREGHVNVGEVTDGVTLALSALGRSNSEANPATWKNSGIATTFRQFDWAAGGWDGSSLRLVNGSSITIPATFFATDPMGLGGTIELELRTDNVLSSTGAVVSCLDDKGIGFVVTGKQAELRTASGAVVVTKFATGEFYRIAFVVQPKSGSRLLEIYVNGIRSGAVSYGQADTLLQVASKPIDVTSQHADVRLRAVRLYGRALSDDEVLSNYIASRPDAAEVVTLYERNDVLGDDGAVSLDKLRSQGKSVLRIVGNVPLVNETNTKKFEVSVDIYFYSGFGKQYDFVCKGAGLRIQGTSSTTYPRKNYRIYLDRKKKYNTTLTVGGIEQQELKYAFTPGAVPVSIFTIKADFAESSSTHNTGLAKLFDETFRRAGILTPPQKASQGVRIAIDGFPMDAFFDLDGSGHNTYLGKYNFNNDKSGSEEVFGFVKDDKCMCLEFLNNSEPLALFTTDNMASFKTALEFRHPDGVEWDTASEAQKAAVRRLWKWIINCNGNPTKFKREVADYFDVDSLTGWYVLTEYFMMVDQRAKNMMLATWDGLHWYFLPYDNDTVLGVRNDGKVVYDYTIDENTFDETIGSYAYAGHDSLLWQLVREALPDKLHETAQKIRATMSKERVLEMLNGKFMANWSERAYNKDGEYKYLQPYTASGIDYLYCLQGSRYAHRTAMINDRFALLDAQHLAGTYRADALRLYFAHQFSSDRKRINITASERYYFGYGYTSKAPHVSGVRADASGSKVSLELDTDLIVNDPQNIYGASRMAELDLSDVSAYIVGTANFDKCYRLSKLNVSCTTGQTTLTAVTVGACRVLEELSVAGLRSPSFRSLDLTGNPRLKKLDASNTILTDIVLANGSPITELRLPDTLTTLRLRYLPKLTTEGLVGLNSEAVTRLWYEACPLIDWEALLEQLSAVTHLRIVGIDRTGDVAWLNHFLSKGGISASGSLTTTCALVGTYRLTQFISDVEYDKLAAHFPELSIRQPEYTIVGYVNRTLDKQGFTQEVLATDRWFNHDNQTGFGFNKPYAPSGHLLRIFKARHRWRGREEKRGEMVVYPLRDDHFGYYADGLTRDLSTPTNLADAEEGGIWVNEPHYWYKGIHDGDTCTDYQVYSSLLDEPRRPEGKLYDLKAIESKLKPVIQHYIRCPKGSEGKNISECIYKYRAGYTNENACNLYSYIKVPVKGYKRVKFPLCNNGYSNSDDPKDEVKFQGVFQPEPYADRFKWERGCMISAVFTDADGKILKVIRLSNIEYPLFILDYVASIPHGAAYLYTSVLTEFIDSEMEIWLTNSTNPADWEPHWQEHKETWTSAVPMHWQEGESLPEMTIGESKRLGKRGEMQHKFMLLHGMYDQLSYEEYKDLRNLLWAHHGNFKLRDIYGWGEGTTQSEIYFRGFFSLPEAGMAGTTARNLQGKISERPGVIVQDGNRNPIYKECPYPTAFGYIWLPSSFILSLSTYTKEGVYCAHSKHDAVRGAVTTRRDHASIGELYNALVWMREWRHFGGVERRIHPLGKYERKEYAQEASVLQVVGGRYMDIVTRKNGGSQNVGCAMRNLFGELLNDNEVYATNPEQWGRNADGGVYTKWDWSQQFLVPIFRGKVIKASSPEELRKLKHYKFLLDERPDLSKW</sequence>
<dbReference type="EMBL" id="LSDK01000084">
    <property type="protein sequence ID" value="KXB75836.1"/>
    <property type="molecule type" value="Genomic_DNA"/>
</dbReference>
<dbReference type="InterPro" id="IPR032675">
    <property type="entry name" value="LRR_dom_sf"/>
</dbReference>
<dbReference type="SUPFAM" id="SSF52047">
    <property type="entry name" value="RNI-like"/>
    <property type="match status" value="1"/>
</dbReference>
<protein>
    <recommendedName>
        <fullName evidence="3">CotH protein</fullName>
    </recommendedName>
</protein>
<comment type="caution">
    <text evidence="1">The sequence shown here is derived from an EMBL/GenBank/DDBJ whole genome shotgun (WGS) entry which is preliminary data.</text>
</comment>
<accession>A0A134B7D0</accession>
<dbReference type="SUPFAM" id="SSF49899">
    <property type="entry name" value="Concanavalin A-like lectins/glucanases"/>
    <property type="match status" value="1"/>
</dbReference>
<dbReference type="InterPro" id="IPR013320">
    <property type="entry name" value="ConA-like_dom_sf"/>
</dbReference>
<dbReference type="Pfam" id="PF13385">
    <property type="entry name" value="Laminin_G_3"/>
    <property type="match status" value="1"/>
</dbReference>
<reference evidence="2" key="1">
    <citation type="submission" date="2016-01" db="EMBL/GenBank/DDBJ databases">
        <authorList>
            <person name="Mitreva M."/>
            <person name="Pepin K.H."/>
            <person name="Mihindukulasuriya K.A."/>
            <person name="Fulton R."/>
            <person name="Fronick C."/>
            <person name="O'Laughlin M."/>
            <person name="Miner T."/>
            <person name="Herter B."/>
            <person name="Rosa B.A."/>
            <person name="Cordes M."/>
            <person name="Tomlinson C."/>
            <person name="Wollam A."/>
            <person name="Palsikar V.B."/>
            <person name="Mardis E.R."/>
            <person name="Wilson R.K."/>
        </authorList>
    </citation>
    <scope>NUCLEOTIDE SEQUENCE [LARGE SCALE GENOMIC DNA]</scope>
    <source>
        <strain evidence="2">KA00683</strain>
    </source>
</reference>
<dbReference type="OrthoDB" id="1108945at2"/>
<dbReference type="Proteomes" id="UP000070224">
    <property type="component" value="Unassembled WGS sequence"/>
</dbReference>
<dbReference type="InterPro" id="IPR014867">
    <property type="entry name" value="Spore_coat_CotH_CotH2/3/7"/>
</dbReference>
<organism evidence="1 2">
    <name type="scientific">Porphyromonas somerae</name>
    <dbReference type="NCBI Taxonomy" id="322095"/>
    <lineage>
        <taxon>Bacteria</taxon>
        <taxon>Pseudomonadati</taxon>
        <taxon>Bacteroidota</taxon>
        <taxon>Bacteroidia</taxon>
        <taxon>Bacteroidales</taxon>
        <taxon>Porphyromonadaceae</taxon>
        <taxon>Porphyromonas</taxon>
    </lineage>
</organism>
<dbReference type="Pfam" id="PF08757">
    <property type="entry name" value="CotH"/>
    <property type="match status" value="1"/>
</dbReference>
<proteinExistence type="predicted"/>
<evidence type="ECO:0000313" key="1">
    <source>
        <dbReference type="EMBL" id="KXB75836.1"/>
    </source>
</evidence>
<evidence type="ECO:0000313" key="2">
    <source>
        <dbReference type="Proteomes" id="UP000070224"/>
    </source>
</evidence>
<evidence type="ECO:0008006" key="3">
    <source>
        <dbReference type="Google" id="ProtNLM"/>
    </source>
</evidence>
<gene>
    <name evidence="1" type="ORF">HMPREF3185_01276</name>
</gene>
<dbReference type="Gene3D" id="3.80.10.10">
    <property type="entry name" value="Ribonuclease Inhibitor"/>
    <property type="match status" value="1"/>
</dbReference>
<keyword evidence="2" id="KW-1185">Reference proteome</keyword>
<dbReference type="PATRIC" id="fig|322095.3.peg.1261"/>
<name>A0A134B7D0_9PORP</name>
<dbReference type="GO" id="GO:0005975">
    <property type="term" value="P:carbohydrate metabolic process"/>
    <property type="evidence" value="ECO:0007669"/>
    <property type="project" value="UniProtKB-ARBA"/>
</dbReference>
<dbReference type="STRING" id="322095.HMPREF3185_01276"/>